<keyword evidence="1" id="KW-0479">Metal-binding</keyword>
<organism evidence="7 8">
    <name type="scientific">Brachionus plicatilis</name>
    <name type="common">Marine rotifer</name>
    <name type="synonym">Brachionus muelleri</name>
    <dbReference type="NCBI Taxonomy" id="10195"/>
    <lineage>
        <taxon>Eukaryota</taxon>
        <taxon>Metazoa</taxon>
        <taxon>Spiralia</taxon>
        <taxon>Gnathifera</taxon>
        <taxon>Rotifera</taxon>
        <taxon>Eurotatoria</taxon>
        <taxon>Monogononta</taxon>
        <taxon>Pseudotrocha</taxon>
        <taxon>Ploima</taxon>
        <taxon>Brachionidae</taxon>
        <taxon>Brachionus</taxon>
    </lineage>
</organism>
<dbReference type="Gene3D" id="3.30.40.10">
    <property type="entry name" value="Zinc/RING finger domain, C3HC4 (zinc finger)"/>
    <property type="match status" value="1"/>
</dbReference>
<dbReference type="PANTHER" id="PTHR23164">
    <property type="entry name" value="EARLY ENDOSOME ANTIGEN 1"/>
    <property type="match status" value="1"/>
</dbReference>
<dbReference type="AlphaFoldDB" id="A0A3M7T082"/>
<dbReference type="InterPro" id="IPR011011">
    <property type="entry name" value="Znf_FYVE_PHD"/>
</dbReference>
<keyword evidence="3" id="KW-0862">Zinc</keyword>
<dbReference type="SUPFAM" id="SSF57903">
    <property type="entry name" value="FYVE/PHD zinc finger"/>
    <property type="match status" value="1"/>
</dbReference>
<evidence type="ECO:0000313" key="8">
    <source>
        <dbReference type="Proteomes" id="UP000276133"/>
    </source>
</evidence>
<accession>A0A3M7T082</accession>
<evidence type="ECO:0000256" key="4">
    <source>
        <dbReference type="PROSITE-ProRule" id="PRU00042"/>
    </source>
</evidence>
<dbReference type="SMART" id="SM00064">
    <property type="entry name" value="FYVE"/>
    <property type="match status" value="1"/>
</dbReference>
<dbReference type="Proteomes" id="UP000276133">
    <property type="component" value="Unassembled WGS sequence"/>
</dbReference>
<protein>
    <submittedName>
        <fullName evidence="7">Rabenosyn-5-like</fullName>
    </submittedName>
</protein>
<comment type="caution">
    <text evidence="7">The sequence shown here is derived from an EMBL/GenBank/DDBJ whole genome shotgun (WGS) entry which is preliminary data.</text>
</comment>
<evidence type="ECO:0000259" key="5">
    <source>
        <dbReference type="PROSITE" id="PS50157"/>
    </source>
</evidence>
<name>A0A3M7T082_BRAPC</name>
<dbReference type="PROSITE" id="PS00028">
    <property type="entry name" value="ZINC_FINGER_C2H2_1"/>
    <property type="match status" value="1"/>
</dbReference>
<sequence length="281" mass="32176">MANRSEPSMIIEGFLCPECQQDMSTIELLQAHFELVHSSRAKKANAALPNHQSDSKLSQNAQSVASSKFLKQFFNSDQNDGYFKSHTDQFKKFRDNTIGRYVVQTNKLLITLDKMISVDSTVLSDDSKRENHFKSIVEWVSDKDVQLCPNCAKTFGLITRKHHCRLCGAIMCNKCSKFISFKHAKLLTDPDIFIKAQNKPEEIEFKLKRSDSITSINSYFFKSTQSAGDGPNQKSISSFDQMHLRLCLNCGLILEKKYNIQKDKIIRPEFASLYDINFYLN</sequence>
<dbReference type="PROSITE" id="PS50157">
    <property type="entry name" value="ZINC_FINGER_C2H2_2"/>
    <property type="match status" value="1"/>
</dbReference>
<keyword evidence="2 4" id="KW-0863">Zinc-finger</keyword>
<dbReference type="InterPro" id="IPR013087">
    <property type="entry name" value="Znf_C2H2_type"/>
</dbReference>
<feature type="domain" description="C2H2-type" evidence="5">
    <location>
        <begin position="14"/>
        <end position="42"/>
    </location>
</feature>
<dbReference type="OrthoDB" id="166134at2759"/>
<dbReference type="PANTHER" id="PTHR23164:SF30">
    <property type="entry name" value="EARLY ENDOSOME ANTIGEN 1"/>
    <property type="match status" value="1"/>
</dbReference>
<gene>
    <name evidence="7" type="ORF">BpHYR1_041504</name>
</gene>
<feature type="domain" description="FYVE-type" evidence="6">
    <location>
        <begin position="142"/>
        <end position="176"/>
    </location>
</feature>
<dbReference type="Pfam" id="PF01363">
    <property type="entry name" value="FYVE"/>
    <property type="match status" value="1"/>
</dbReference>
<dbReference type="GO" id="GO:0008270">
    <property type="term" value="F:zinc ion binding"/>
    <property type="evidence" value="ECO:0007669"/>
    <property type="project" value="UniProtKB-KW"/>
</dbReference>
<dbReference type="EMBL" id="REGN01000503">
    <property type="protein sequence ID" value="RNA41431.1"/>
    <property type="molecule type" value="Genomic_DNA"/>
</dbReference>
<evidence type="ECO:0000256" key="3">
    <source>
        <dbReference type="ARBA" id="ARBA00022833"/>
    </source>
</evidence>
<dbReference type="STRING" id="10195.A0A3M7T082"/>
<evidence type="ECO:0000256" key="2">
    <source>
        <dbReference type="ARBA" id="ARBA00022771"/>
    </source>
</evidence>
<reference evidence="7 8" key="1">
    <citation type="journal article" date="2018" name="Sci. Rep.">
        <title>Genomic signatures of local adaptation to the degree of environmental predictability in rotifers.</title>
        <authorList>
            <person name="Franch-Gras L."/>
            <person name="Hahn C."/>
            <person name="Garcia-Roger E.M."/>
            <person name="Carmona M.J."/>
            <person name="Serra M."/>
            <person name="Gomez A."/>
        </authorList>
    </citation>
    <scope>NUCLEOTIDE SEQUENCE [LARGE SCALE GENOMIC DNA]</scope>
    <source>
        <strain evidence="7">HYR1</strain>
    </source>
</reference>
<evidence type="ECO:0000259" key="6">
    <source>
        <dbReference type="PROSITE" id="PS50178"/>
    </source>
</evidence>
<dbReference type="InterPro" id="IPR000306">
    <property type="entry name" value="Znf_FYVE"/>
</dbReference>
<dbReference type="InterPro" id="IPR017455">
    <property type="entry name" value="Znf_FYVE-rel"/>
</dbReference>
<proteinExistence type="predicted"/>
<keyword evidence="8" id="KW-1185">Reference proteome</keyword>
<dbReference type="InterPro" id="IPR013083">
    <property type="entry name" value="Znf_RING/FYVE/PHD"/>
</dbReference>
<evidence type="ECO:0000256" key="1">
    <source>
        <dbReference type="ARBA" id="ARBA00022723"/>
    </source>
</evidence>
<dbReference type="PROSITE" id="PS50178">
    <property type="entry name" value="ZF_FYVE"/>
    <property type="match status" value="1"/>
</dbReference>
<evidence type="ECO:0000313" key="7">
    <source>
        <dbReference type="EMBL" id="RNA41431.1"/>
    </source>
</evidence>